<evidence type="ECO:0000313" key="3">
    <source>
        <dbReference type="Proteomes" id="UP000276443"/>
    </source>
</evidence>
<keyword evidence="1" id="KW-1133">Transmembrane helix</keyword>
<feature type="transmembrane region" description="Helical" evidence="1">
    <location>
        <begin position="80"/>
        <end position="97"/>
    </location>
</feature>
<dbReference type="RefSeq" id="WP_170158463.1">
    <property type="nucleotide sequence ID" value="NZ_RKRF01000007.1"/>
</dbReference>
<dbReference type="AlphaFoldDB" id="A0A3N5C970"/>
<sequence>MDEQSNEQVLPGDHFRFSPIEEYFLIDIGSFWLLFLSIVVFAIITYKLGFAKSLPLLKSLVVYLLLILGCFILIPFAYFGLPIIEVLIVTSIVLAIYRYRLHKERQSET</sequence>
<dbReference type="InterPro" id="IPR025620">
    <property type="entry name" value="YlaH"/>
</dbReference>
<dbReference type="EMBL" id="RKRF01000007">
    <property type="protein sequence ID" value="RPF56132.1"/>
    <property type="molecule type" value="Genomic_DNA"/>
</dbReference>
<evidence type="ECO:0000256" key="1">
    <source>
        <dbReference type="SAM" id="Phobius"/>
    </source>
</evidence>
<evidence type="ECO:0000313" key="2">
    <source>
        <dbReference type="EMBL" id="RPF56132.1"/>
    </source>
</evidence>
<proteinExistence type="predicted"/>
<dbReference type="Proteomes" id="UP000276443">
    <property type="component" value="Unassembled WGS sequence"/>
</dbReference>
<reference evidence="2 3" key="1">
    <citation type="submission" date="2018-11" db="EMBL/GenBank/DDBJ databases">
        <title>Genomic Encyclopedia of Type Strains, Phase IV (KMG-IV): sequencing the most valuable type-strain genomes for metagenomic binning, comparative biology and taxonomic classification.</title>
        <authorList>
            <person name="Goeker M."/>
        </authorList>
    </citation>
    <scope>NUCLEOTIDE SEQUENCE [LARGE SCALE GENOMIC DNA]</scope>
    <source>
        <strain evidence="2 3">DSM 18090</strain>
    </source>
</reference>
<protein>
    <submittedName>
        <fullName evidence="2">YlaH-like protein</fullName>
    </submittedName>
</protein>
<comment type="caution">
    <text evidence="2">The sequence shown here is derived from an EMBL/GenBank/DDBJ whole genome shotgun (WGS) entry which is preliminary data.</text>
</comment>
<feature type="transmembrane region" description="Helical" evidence="1">
    <location>
        <begin position="56"/>
        <end position="74"/>
    </location>
</feature>
<keyword evidence="1" id="KW-0472">Membrane</keyword>
<name>A0A3N5C970_9BACI</name>
<accession>A0A3N5C970</accession>
<feature type="transmembrane region" description="Helical" evidence="1">
    <location>
        <begin position="23"/>
        <end position="44"/>
    </location>
</feature>
<keyword evidence="3" id="KW-1185">Reference proteome</keyword>
<organism evidence="2 3">
    <name type="scientific">Aquisalibacillus elongatus</name>
    <dbReference type="NCBI Taxonomy" id="485577"/>
    <lineage>
        <taxon>Bacteria</taxon>
        <taxon>Bacillati</taxon>
        <taxon>Bacillota</taxon>
        <taxon>Bacilli</taxon>
        <taxon>Bacillales</taxon>
        <taxon>Bacillaceae</taxon>
        <taxon>Aquisalibacillus</taxon>
    </lineage>
</organism>
<keyword evidence="1" id="KW-0812">Transmembrane</keyword>
<gene>
    <name evidence="2" type="ORF">EDC24_1021</name>
</gene>
<dbReference type="Pfam" id="PF14036">
    <property type="entry name" value="YlaH"/>
    <property type="match status" value="1"/>
</dbReference>